<evidence type="ECO:0000313" key="3">
    <source>
        <dbReference type="Proteomes" id="UP000596661"/>
    </source>
</evidence>
<name>A0A803QGV7_CANSA</name>
<accession>A0A803QGV7</accession>
<feature type="region of interest" description="Disordered" evidence="1">
    <location>
        <begin position="1"/>
        <end position="47"/>
    </location>
</feature>
<dbReference type="Gramene" id="evm.model.09.631">
    <property type="protein sequence ID" value="cds.evm.model.09.631"/>
    <property type="gene ID" value="evm.TU.09.631"/>
</dbReference>
<sequence>MVLTRRSQERPDEEVDTTQQVPSSSYLAGNNGKMTPRPSNSGATTTQATTQTVMVTGQPAKLPLLGRQRLGIPLTPPPLEEALLTASLKGEIPKILSQLMKARAKPKPLGVLASLGLGGNPI</sequence>
<evidence type="ECO:0000256" key="1">
    <source>
        <dbReference type="SAM" id="MobiDB-lite"/>
    </source>
</evidence>
<feature type="compositionally biased region" description="Polar residues" evidence="1">
    <location>
        <begin position="17"/>
        <end position="28"/>
    </location>
</feature>
<reference evidence="2" key="1">
    <citation type="submission" date="2018-11" db="EMBL/GenBank/DDBJ databases">
        <authorList>
            <person name="Grassa J C."/>
        </authorList>
    </citation>
    <scope>NUCLEOTIDE SEQUENCE [LARGE SCALE GENOMIC DNA]</scope>
</reference>
<keyword evidence="3" id="KW-1185">Reference proteome</keyword>
<organism evidence="2 3">
    <name type="scientific">Cannabis sativa</name>
    <name type="common">Hemp</name>
    <name type="synonym">Marijuana</name>
    <dbReference type="NCBI Taxonomy" id="3483"/>
    <lineage>
        <taxon>Eukaryota</taxon>
        <taxon>Viridiplantae</taxon>
        <taxon>Streptophyta</taxon>
        <taxon>Embryophyta</taxon>
        <taxon>Tracheophyta</taxon>
        <taxon>Spermatophyta</taxon>
        <taxon>Magnoliopsida</taxon>
        <taxon>eudicotyledons</taxon>
        <taxon>Gunneridae</taxon>
        <taxon>Pentapetalae</taxon>
        <taxon>rosids</taxon>
        <taxon>fabids</taxon>
        <taxon>Rosales</taxon>
        <taxon>Cannabaceae</taxon>
        <taxon>Cannabis</taxon>
    </lineage>
</organism>
<feature type="compositionally biased region" description="Basic and acidic residues" evidence="1">
    <location>
        <begin position="1"/>
        <end position="10"/>
    </location>
</feature>
<dbReference type="Proteomes" id="UP000596661">
    <property type="component" value="Chromosome 9"/>
</dbReference>
<evidence type="ECO:0000313" key="2">
    <source>
        <dbReference type="EnsemblPlants" id="cds.evm.model.09.631"/>
    </source>
</evidence>
<dbReference type="EnsemblPlants" id="evm.model.09.631">
    <property type="protein sequence ID" value="cds.evm.model.09.631"/>
    <property type="gene ID" value="evm.TU.09.631"/>
</dbReference>
<dbReference type="EMBL" id="UZAU01000728">
    <property type="status" value="NOT_ANNOTATED_CDS"/>
    <property type="molecule type" value="Genomic_DNA"/>
</dbReference>
<protein>
    <submittedName>
        <fullName evidence="2">Uncharacterized protein</fullName>
    </submittedName>
</protein>
<proteinExistence type="predicted"/>
<dbReference type="AlphaFoldDB" id="A0A803QGV7"/>
<reference evidence="2" key="2">
    <citation type="submission" date="2021-03" db="UniProtKB">
        <authorList>
            <consortium name="EnsemblPlants"/>
        </authorList>
    </citation>
    <scope>IDENTIFICATION</scope>
</reference>